<keyword evidence="1 3" id="KW-0456">Lyase</keyword>
<name>A0ABY7W281_9BACT</name>
<evidence type="ECO:0000313" key="6">
    <source>
        <dbReference type="Proteomes" id="UP001214250"/>
    </source>
</evidence>
<gene>
    <name evidence="5" type="primary">purB</name>
    <name evidence="5" type="ORF">PQO03_14625</name>
</gene>
<dbReference type="SUPFAM" id="SSF48557">
    <property type="entry name" value="L-aspartase-like"/>
    <property type="match status" value="1"/>
</dbReference>
<evidence type="ECO:0000259" key="4">
    <source>
        <dbReference type="SMART" id="SM00998"/>
    </source>
</evidence>
<evidence type="ECO:0000256" key="3">
    <source>
        <dbReference type="RuleBase" id="RU361172"/>
    </source>
</evidence>
<dbReference type="InterPro" id="IPR000362">
    <property type="entry name" value="Fumarate_lyase_fam"/>
</dbReference>
<feature type="domain" description="Adenylosuccinate lyase C-terminal" evidence="4">
    <location>
        <begin position="370"/>
        <end position="453"/>
    </location>
</feature>
<accession>A0ABY7W281</accession>
<comment type="catalytic activity">
    <reaction evidence="3">
        <text>(2S)-2-[5-amino-1-(5-phospho-beta-D-ribosyl)imidazole-4-carboxamido]succinate = 5-amino-1-(5-phospho-beta-D-ribosyl)imidazole-4-carboxamide + fumarate</text>
        <dbReference type="Rhea" id="RHEA:23920"/>
        <dbReference type="ChEBI" id="CHEBI:29806"/>
        <dbReference type="ChEBI" id="CHEBI:58443"/>
        <dbReference type="ChEBI" id="CHEBI:58475"/>
        <dbReference type="EC" id="4.3.2.2"/>
    </reaction>
</comment>
<proteinExistence type="inferred from homology"/>
<dbReference type="PANTHER" id="PTHR43172">
    <property type="entry name" value="ADENYLOSUCCINATE LYASE"/>
    <property type="match status" value="1"/>
</dbReference>
<dbReference type="CDD" id="cd03302">
    <property type="entry name" value="Adenylsuccinate_lyase_2"/>
    <property type="match status" value="1"/>
</dbReference>
<dbReference type="InterPro" id="IPR019468">
    <property type="entry name" value="AdenyloSucc_lyase_C"/>
</dbReference>
<keyword evidence="3" id="KW-0658">Purine biosynthesis</keyword>
<dbReference type="PRINTS" id="PR00149">
    <property type="entry name" value="FUMRATELYASE"/>
</dbReference>
<evidence type="ECO:0000256" key="2">
    <source>
        <dbReference type="NCBIfam" id="TIGR00928"/>
    </source>
</evidence>
<sequence>MSKDRYENPLVARYASKEMSFIWSPQKKFSTWRKLWLALAKGEQELDMPITDEQLKDMEDNLENIDFDLAAKYERELRHDVMAHVHAWGDQIPSAKPIIHLGATSCYVGDNTDLIQIRESLELVEKKVVKLINVLAKQAKKYKDLPTLGFTHFQPAQLTTVGKRCTLWLQDFLIDLEELRHRIDTLPFRGVKGTTGTQASFLELFEGDHEKVKTLNVRVAELMNFEKVIPVSGQTYTRKIDYLVLSQLSAIAQSTAKMAGDIRLLSNLQEIEEPFESKQIGSSAMPYKRNPMRSERICSIARYVMSLTENGAHTHANQWFERTLDDSANRRLSLPEAFLGVDVILTLATNVIDGMAVWPHVINKRVMTYLPFMATENIIMVCVKAGGDRQDLHEAVRIHSVAAAQVMKEGGENDLLERIAGDDIFAAVKDKLDTLTNPSDYIGRASHQVDEFIDDVVIAEVGEVEEVKMDDIIN</sequence>
<protein>
    <recommendedName>
        <fullName evidence="2 3">Adenylosuccinate lyase</fullName>
        <shortName evidence="3">ASL</shortName>
        <ecNumber evidence="2 3">4.3.2.2</ecNumber>
    </recommendedName>
    <alternativeName>
        <fullName evidence="3">Adenylosuccinase</fullName>
    </alternativeName>
</protein>
<comment type="pathway">
    <text evidence="3">Purine metabolism; IMP biosynthesis via de novo pathway; 5-amino-1-(5-phospho-D-ribosyl)imidazole-4-carboxamide from 5-amino-1-(5-phospho-D-ribosyl)imidazole-4-carboxylate: step 2/2.</text>
</comment>
<dbReference type="SMART" id="SM00998">
    <property type="entry name" value="ADSL_C"/>
    <property type="match status" value="1"/>
</dbReference>
<dbReference type="InterPro" id="IPR004769">
    <property type="entry name" value="Pur_lyase"/>
</dbReference>
<dbReference type="PROSITE" id="PS00163">
    <property type="entry name" value="FUMARATE_LYASES"/>
    <property type="match status" value="1"/>
</dbReference>
<evidence type="ECO:0000313" key="5">
    <source>
        <dbReference type="EMBL" id="WDE99069.1"/>
    </source>
</evidence>
<dbReference type="PANTHER" id="PTHR43172:SF1">
    <property type="entry name" value="ADENYLOSUCCINATE LYASE"/>
    <property type="match status" value="1"/>
</dbReference>
<dbReference type="InterPro" id="IPR008948">
    <property type="entry name" value="L-Aspartase-like"/>
</dbReference>
<dbReference type="RefSeq" id="WP_274153931.1">
    <property type="nucleotide sequence ID" value="NZ_CP117812.1"/>
</dbReference>
<dbReference type="Proteomes" id="UP001214250">
    <property type="component" value="Chromosome 2"/>
</dbReference>
<comment type="similarity">
    <text evidence="3">Belongs to the lyase 1 family. Adenylosuccinate lyase subfamily.</text>
</comment>
<keyword evidence="6" id="KW-1185">Reference proteome</keyword>
<comment type="pathway">
    <text evidence="3">Purine metabolism; AMP biosynthesis via de novo pathway; AMP from IMP: step 2/2.</text>
</comment>
<dbReference type="Pfam" id="PF10397">
    <property type="entry name" value="ADSL_C"/>
    <property type="match status" value="1"/>
</dbReference>
<comment type="catalytic activity">
    <reaction evidence="3">
        <text>N(6)-(1,2-dicarboxyethyl)-AMP = fumarate + AMP</text>
        <dbReference type="Rhea" id="RHEA:16853"/>
        <dbReference type="ChEBI" id="CHEBI:29806"/>
        <dbReference type="ChEBI" id="CHEBI:57567"/>
        <dbReference type="ChEBI" id="CHEBI:456215"/>
        <dbReference type="EC" id="4.3.2.2"/>
    </reaction>
</comment>
<dbReference type="Gene3D" id="1.10.275.60">
    <property type="match status" value="1"/>
</dbReference>
<dbReference type="InterPro" id="IPR022761">
    <property type="entry name" value="Fumarate_lyase_N"/>
</dbReference>
<reference evidence="5 6" key="1">
    <citation type="submission" date="2023-02" db="EMBL/GenBank/DDBJ databases">
        <title>Genome sequence of Lentisphaera profundi SAORIC-696.</title>
        <authorList>
            <person name="Kim e."/>
            <person name="Cho J.-C."/>
            <person name="Choi A."/>
            <person name="Kang I."/>
        </authorList>
    </citation>
    <scope>NUCLEOTIDE SEQUENCE [LARGE SCALE GENOMIC DNA]</scope>
    <source>
        <strain evidence="5 6">SAORIC-696</strain>
    </source>
</reference>
<dbReference type="Pfam" id="PF00206">
    <property type="entry name" value="Lyase_1"/>
    <property type="match status" value="1"/>
</dbReference>
<organism evidence="5 6">
    <name type="scientific">Lentisphaera profundi</name>
    <dbReference type="NCBI Taxonomy" id="1658616"/>
    <lineage>
        <taxon>Bacteria</taxon>
        <taxon>Pseudomonadati</taxon>
        <taxon>Lentisphaerota</taxon>
        <taxon>Lentisphaeria</taxon>
        <taxon>Lentisphaerales</taxon>
        <taxon>Lentisphaeraceae</taxon>
        <taxon>Lentisphaera</taxon>
    </lineage>
</organism>
<dbReference type="EC" id="4.3.2.2" evidence="2 3"/>
<dbReference type="GO" id="GO:0016829">
    <property type="term" value="F:lyase activity"/>
    <property type="evidence" value="ECO:0007669"/>
    <property type="project" value="UniProtKB-KW"/>
</dbReference>
<evidence type="ECO:0000256" key="1">
    <source>
        <dbReference type="ARBA" id="ARBA00023239"/>
    </source>
</evidence>
<dbReference type="InterPro" id="IPR020557">
    <property type="entry name" value="Fumarate_lyase_CS"/>
</dbReference>
<dbReference type="NCBIfam" id="TIGR00928">
    <property type="entry name" value="purB"/>
    <property type="match status" value="1"/>
</dbReference>
<dbReference type="EMBL" id="CP117812">
    <property type="protein sequence ID" value="WDE99069.1"/>
    <property type="molecule type" value="Genomic_DNA"/>
</dbReference>
<dbReference type="Gene3D" id="1.10.40.30">
    <property type="entry name" value="Fumarase/aspartase (C-terminal domain)"/>
    <property type="match status" value="1"/>
</dbReference>
<dbReference type="Gene3D" id="1.20.200.10">
    <property type="entry name" value="Fumarase/aspartase (Central domain)"/>
    <property type="match status" value="1"/>
</dbReference>